<reference evidence="1 2" key="1">
    <citation type="journal article" date="2022" name="bioRxiv">
        <title>Genomics of Preaxostyla Flagellates Illuminates Evolutionary Transitions and the Path Towards Mitochondrial Loss.</title>
        <authorList>
            <person name="Novak L.V.F."/>
            <person name="Treitli S.C."/>
            <person name="Pyrih J."/>
            <person name="Halakuc P."/>
            <person name="Pipaliya S.V."/>
            <person name="Vacek V."/>
            <person name="Brzon O."/>
            <person name="Soukal P."/>
            <person name="Eme L."/>
            <person name="Dacks J.B."/>
            <person name="Karnkowska A."/>
            <person name="Elias M."/>
            <person name="Hampl V."/>
        </authorList>
    </citation>
    <scope>NUCLEOTIDE SEQUENCE [LARGE SCALE GENOMIC DNA]</scope>
    <source>
        <strain evidence="1">NAU3</strain>
        <tissue evidence="1">Gut</tissue>
    </source>
</reference>
<protein>
    <submittedName>
        <fullName evidence="1">Uncharacterized protein</fullName>
    </submittedName>
</protein>
<organism evidence="1 2">
    <name type="scientific">Blattamonas nauphoetae</name>
    <dbReference type="NCBI Taxonomy" id="2049346"/>
    <lineage>
        <taxon>Eukaryota</taxon>
        <taxon>Metamonada</taxon>
        <taxon>Preaxostyla</taxon>
        <taxon>Oxymonadida</taxon>
        <taxon>Blattamonas</taxon>
    </lineage>
</organism>
<evidence type="ECO:0000313" key="2">
    <source>
        <dbReference type="Proteomes" id="UP001281761"/>
    </source>
</evidence>
<dbReference type="Proteomes" id="UP001281761">
    <property type="component" value="Unassembled WGS sequence"/>
</dbReference>
<proteinExistence type="predicted"/>
<evidence type="ECO:0000313" key="1">
    <source>
        <dbReference type="EMBL" id="KAK2954563.1"/>
    </source>
</evidence>
<dbReference type="EMBL" id="JARBJD010000076">
    <property type="protein sequence ID" value="KAK2954563.1"/>
    <property type="molecule type" value="Genomic_DNA"/>
</dbReference>
<name>A0ABQ9XQ88_9EUKA</name>
<gene>
    <name evidence="1" type="ORF">BLNAU_10414</name>
</gene>
<accession>A0ABQ9XQ88</accession>
<comment type="caution">
    <text evidence="1">The sequence shown here is derived from an EMBL/GenBank/DDBJ whole genome shotgun (WGS) entry which is preliminary data.</text>
</comment>
<keyword evidence="2" id="KW-1185">Reference proteome</keyword>
<sequence>MCSFTSTFVPPLQSTLANHCKTLNHPLPSPNQDSPRFQPIDCDEGRLIRCLYNRHLALHQFRHQYDRLGFLGGPELS</sequence>